<name>A0A0S2KIZ6_9BACT</name>
<accession>A0A0S2KIZ6</accession>
<evidence type="ECO:0000256" key="1">
    <source>
        <dbReference type="PROSITE-ProRule" id="PRU00339"/>
    </source>
</evidence>
<dbReference type="KEGG" id="peo:AS203_03625"/>
<dbReference type="EMBL" id="CP013195">
    <property type="protein sequence ID" value="ALO48283.1"/>
    <property type="molecule type" value="Genomic_DNA"/>
</dbReference>
<keyword evidence="2" id="KW-0732">Signal</keyword>
<dbReference type="InterPro" id="IPR011990">
    <property type="entry name" value="TPR-like_helical_dom_sf"/>
</dbReference>
<feature type="repeat" description="TPR" evidence="1">
    <location>
        <begin position="206"/>
        <end position="239"/>
    </location>
</feature>
<reference evidence="4" key="1">
    <citation type="submission" date="2015-11" db="EMBL/GenBank/DDBJ databases">
        <authorList>
            <person name="Holder M.E."/>
            <person name="Ajami N.J."/>
            <person name="Petrosino J.F."/>
        </authorList>
    </citation>
    <scope>NUCLEOTIDE SEQUENCE [LARGE SCALE GENOMIC DNA]</scope>
    <source>
        <strain evidence="4">F0113</strain>
    </source>
</reference>
<dbReference type="PROSITE" id="PS51257">
    <property type="entry name" value="PROKAR_LIPOPROTEIN"/>
    <property type="match status" value="1"/>
</dbReference>
<evidence type="ECO:0000313" key="4">
    <source>
        <dbReference type="Proteomes" id="UP000056252"/>
    </source>
</evidence>
<sequence length="248" mass="28587">MTFIMVKQFLISILLFASCNIVSLGAHQYQGKESLQAHIDDSLELALKKRTVEPLTNVGKTLSSKKGNIWVYWKAYLQMCKSVYYASVKQVGEAKNNLECGINLLDKEQNKTTEDYALLGYMQSQFIRYSKGMESGILSAKSKRNASKAVELDSKNIRGWAVLGIIDFYTPKLYGGKEKCENYLLKAVSLPSQNIENQYRPSWGKIEAYSLLLAYYYENNKKDKVRQYYKKAIKEFPKEQAFKKYENY</sequence>
<gene>
    <name evidence="3" type="ORF">AS203_03625</name>
</gene>
<dbReference type="AlphaFoldDB" id="A0A0S2KIZ6"/>
<keyword evidence="1" id="KW-0802">TPR repeat</keyword>
<evidence type="ECO:0000256" key="2">
    <source>
        <dbReference type="SAM" id="SignalP"/>
    </source>
</evidence>
<proteinExistence type="predicted"/>
<dbReference type="PROSITE" id="PS50005">
    <property type="entry name" value="TPR"/>
    <property type="match status" value="1"/>
</dbReference>
<protein>
    <recommendedName>
        <fullName evidence="5">Tetratricopeptide repeat protein</fullName>
    </recommendedName>
</protein>
<dbReference type="Gene3D" id="1.25.40.10">
    <property type="entry name" value="Tetratricopeptide repeat domain"/>
    <property type="match status" value="1"/>
</dbReference>
<dbReference type="STRING" id="76123.AS203_03625"/>
<organism evidence="3 4">
    <name type="scientific">Hoylesella enoeca</name>
    <dbReference type="NCBI Taxonomy" id="76123"/>
    <lineage>
        <taxon>Bacteria</taxon>
        <taxon>Pseudomonadati</taxon>
        <taxon>Bacteroidota</taxon>
        <taxon>Bacteroidia</taxon>
        <taxon>Bacteroidales</taxon>
        <taxon>Prevotellaceae</taxon>
        <taxon>Hoylesella</taxon>
    </lineage>
</organism>
<feature type="chain" id="PRO_5006601785" description="Tetratricopeptide repeat protein" evidence="2">
    <location>
        <begin position="18"/>
        <end position="248"/>
    </location>
</feature>
<evidence type="ECO:0008006" key="5">
    <source>
        <dbReference type="Google" id="ProtNLM"/>
    </source>
</evidence>
<evidence type="ECO:0000313" key="3">
    <source>
        <dbReference type="EMBL" id="ALO48283.1"/>
    </source>
</evidence>
<keyword evidence="4" id="KW-1185">Reference proteome</keyword>
<dbReference type="OrthoDB" id="1150971at2"/>
<dbReference type="Proteomes" id="UP000056252">
    <property type="component" value="Chromosome"/>
</dbReference>
<dbReference type="RefSeq" id="WP_060544196.1">
    <property type="nucleotide sequence ID" value="NZ_CP013195.1"/>
</dbReference>
<feature type="signal peptide" evidence="2">
    <location>
        <begin position="1"/>
        <end position="17"/>
    </location>
</feature>
<dbReference type="InterPro" id="IPR019734">
    <property type="entry name" value="TPR_rpt"/>
</dbReference>